<dbReference type="InterPro" id="IPR011050">
    <property type="entry name" value="Pectin_lyase_fold/virulence"/>
</dbReference>
<dbReference type="InterPro" id="IPR012334">
    <property type="entry name" value="Pectin_lyas_fold"/>
</dbReference>
<gene>
    <name evidence="10" type="ORF">Lalb_Chr11g0073161</name>
</gene>
<accession>A0A6A4PTG8</accession>
<evidence type="ECO:0000256" key="3">
    <source>
        <dbReference type="ARBA" id="ARBA00022512"/>
    </source>
</evidence>
<dbReference type="PANTHER" id="PTHR31375">
    <property type="match status" value="1"/>
</dbReference>
<keyword evidence="3" id="KW-0134">Cell wall</keyword>
<keyword evidence="7" id="KW-0961">Cell wall biogenesis/degradation</keyword>
<dbReference type="GO" id="GO:0071555">
    <property type="term" value="P:cell wall organization"/>
    <property type="evidence" value="ECO:0007669"/>
    <property type="project" value="UniProtKB-KW"/>
</dbReference>
<evidence type="ECO:0000256" key="7">
    <source>
        <dbReference type="ARBA" id="ARBA00023316"/>
    </source>
</evidence>
<keyword evidence="11" id="KW-1185">Reference proteome</keyword>
<protein>
    <submittedName>
        <fullName evidence="10">Putative polygalacturonase</fullName>
    </submittedName>
</protein>
<dbReference type="Proteomes" id="UP000447434">
    <property type="component" value="Chromosome 11"/>
</dbReference>
<comment type="subcellular location">
    <subcellularLocation>
        <location evidence="1">Secreted</location>
        <location evidence="1">Cell wall</location>
    </subcellularLocation>
</comment>
<reference evidence="11" key="1">
    <citation type="journal article" date="2020" name="Nat. Commun.">
        <title>Genome sequence of the cluster root forming white lupin.</title>
        <authorList>
            <person name="Hufnagel B."/>
            <person name="Marques A."/>
            <person name="Soriano A."/>
            <person name="Marques L."/>
            <person name="Divol F."/>
            <person name="Doumas P."/>
            <person name="Sallet E."/>
            <person name="Mancinotti D."/>
            <person name="Carrere S."/>
            <person name="Marande W."/>
            <person name="Arribat S."/>
            <person name="Keller J."/>
            <person name="Huneau C."/>
            <person name="Blein T."/>
            <person name="Aime D."/>
            <person name="Laguerre M."/>
            <person name="Taylor J."/>
            <person name="Schubert V."/>
            <person name="Nelson M."/>
            <person name="Geu-Flores F."/>
            <person name="Crespi M."/>
            <person name="Gallardo-Guerrero K."/>
            <person name="Delaux P.-M."/>
            <person name="Salse J."/>
            <person name="Berges H."/>
            <person name="Guyot R."/>
            <person name="Gouzy J."/>
            <person name="Peret B."/>
        </authorList>
    </citation>
    <scope>NUCLEOTIDE SEQUENCE [LARGE SCALE GENOMIC DNA]</scope>
    <source>
        <strain evidence="11">cv. Amiga</strain>
    </source>
</reference>
<keyword evidence="4" id="KW-0964">Secreted</keyword>
<dbReference type="SUPFAM" id="SSF51126">
    <property type="entry name" value="Pectin lyase-like"/>
    <property type="match status" value="1"/>
</dbReference>
<name>A0A6A4PTG8_LUPAL</name>
<evidence type="ECO:0000256" key="8">
    <source>
        <dbReference type="RuleBase" id="RU361169"/>
    </source>
</evidence>
<feature type="chain" id="PRO_5025649576" evidence="9">
    <location>
        <begin position="20"/>
        <end position="168"/>
    </location>
</feature>
<evidence type="ECO:0000256" key="4">
    <source>
        <dbReference type="ARBA" id="ARBA00022525"/>
    </source>
</evidence>
<evidence type="ECO:0000256" key="1">
    <source>
        <dbReference type="ARBA" id="ARBA00004191"/>
    </source>
</evidence>
<organism evidence="10 11">
    <name type="scientific">Lupinus albus</name>
    <name type="common">White lupine</name>
    <name type="synonym">Lupinus termis</name>
    <dbReference type="NCBI Taxonomy" id="3870"/>
    <lineage>
        <taxon>Eukaryota</taxon>
        <taxon>Viridiplantae</taxon>
        <taxon>Streptophyta</taxon>
        <taxon>Embryophyta</taxon>
        <taxon>Tracheophyta</taxon>
        <taxon>Spermatophyta</taxon>
        <taxon>Magnoliopsida</taxon>
        <taxon>eudicotyledons</taxon>
        <taxon>Gunneridae</taxon>
        <taxon>Pentapetalae</taxon>
        <taxon>rosids</taxon>
        <taxon>fabids</taxon>
        <taxon>Fabales</taxon>
        <taxon>Fabaceae</taxon>
        <taxon>Papilionoideae</taxon>
        <taxon>50 kb inversion clade</taxon>
        <taxon>genistoids sensu lato</taxon>
        <taxon>core genistoids</taxon>
        <taxon>Genisteae</taxon>
        <taxon>Lupinus</taxon>
    </lineage>
</organism>
<dbReference type="AlphaFoldDB" id="A0A6A4PTG8"/>
<dbReference type="OrthoDB" id="1431875at2759"/>
<feature type="signal peptide" evidence="9">
    <location>
        <begin position="1"/>
        <end position="19"/>
    </location>
</feature>
<dbReference type="GO" id="GO:0005975">
    <property type="term" value="P:carbohydrate metabolic process"/>
    <property type="evidence" value="ECO:0007669"/>
    <property type="project" value="InterPro"/>
</dbReference>
<keyword evidence="9" id="KW-0732">Signal</keyword>
<keyword evidence="6 8" id="KW-0326">Glycosidase</keyword>
<evidence type="ECO:0000256" key="6">
    <source>
        <dbReference type="ARBA" id="ARBA00023295"/>
    </source>
</evidence>
<comment type="caution">
    <text evidence="10">The sequence shown here is derived from an EMBL/GenBank/DDBJ whole genome shotgun (WGS) entry which is preliminary data.</text>
</comment>
<dbReference type="GO" id="GO:0004650">
    <property type="term" value="F:polygalacturonase activity"/>
    <property type="evidence" value="ECO:0007669"/>
    <property type="project" value="InterPro"/>
</dbReference>
<evidence type="ECO:0000256" key="2">
    <source>
        <dbReference type="ARBA" id="ARBA00008834"/>
    </source>
</evidence>
<dbReference type="Pfam" id="PF00295">
    <property type="entry name" value="Glyco_hydro_28"/>
    <property type="match status" value="1"/>
</dbReference>
<evidence type="ECO:0000313" key="11">
    <source>
        <dbReference type="Proteomes" id="UP000447434"/>
    </source>
</evidence>
<sequence>MTGLLVVFLLFLVSSPCLSAPITNEDDNIFNVLDYGALGDGETDDTKAFMDAWDDVCDEKEGTPTLHIPSKKTFKLQPVCFKGPCNSDSVQVKLKGTIIAPGRDDDWKWSSDSRAAWIRFHDINGLVINGGGVIDGQGDTWWGCESNGNCYRPSSLWCRLWTLWLDAV</sequence>
<dbReference type="EMBL" id="WOCE01000011">
    <property type="protein sequence ID" value="KAE9604564.1"/>
    <property type="molecule type" value="Genomic_DNA"/>
</dbReference>
<dbReference type="InterPro" id="IPR000743">
    <property type="entry name" value="Glyco_hydro_28"/>
</dbReference>
<dbReference type="Gene3D" id="2.160.20.10">
    <property type="entry name" value="Single-stranded right-handed beta-helix, Pectin lyase-like"/>
    <property type="match status" value="1"/>
</dbReference>
<evidence type="ECO:0000313" key="10">
    <source>
        <dbReference type="EMBL" id="KAE9604564.1"/>
    </source>
</evidence>
<keyword evidence="5 8" id="KW-0378">Hydrolase</keyword>
<proteinExistence type="inferred from homology"/>
<evidence type="ECO:0000256" key="5">
    <source>
        <dbReference type="ARBA" id="ARBA00022801"/>
    </source>
</evidence>
<comment type="similarity">
    <text evidence="2 8">Belongs to the glycosyl hydrolase 28 family.</text>
</comment>
<evidence type="ECO:0000256" key="9">
    <source>
        <dbReference type="SAM" id="SignalP"/>
    </source>
</evidence>